<dbReference type="EMBL" id="NCKV01000932">
    <property type="protein sequence ID" value="RWS29405.1"/>
    <property type="molecule type" value="Genomic_DNA"/>
</dbReference>
<dbReference type="VEuPathDB" id="VectorBase:LDEU002635"/>
<dbReference type="FunFam" id="3.30.160.60:FF:000100">
    <property type="entry name" value="Zinc finger 45-like"/>
    <property type="match status" value="1"/>
</dbReference>
<dbReference type="PANTHER" id="PTHR24379:SF121">
    <property type="entry name" value="C2H2-TYPE DOMAIN-CONTAINING PROTEIN"/>
    <property type="match status" value="1"/>
</dbReference>
<proteinExistence type="predicted"/>
<evidence type="ECO:0000313" key="9">
    <source>
        <dbReference type="Proteomes" id="UP000288716"/>
    </source>
</evidence>
<feature type="domain" description="C2H2-type" evidence="7">
    <location>
        <begin position="410"/>
        <end position="438"/>
    </location>
</feature>
<feature type="domain" description="C2H2-type" evidence="7">
    <location>
        <begin position="439"/>
        <end position="467"/>
    </location>
</feature>
<evidence type="ECO:0000259" key="7">
    <source>
        <dbReference type="PROSITE" id="PS50157"/>
    </source>
</evidence>
<dbReference type="InterPro" id="IPR036236">
    <property type="entry name" value="Znf_C2H2_sf"/>
</dbReference>
<dbReference type="GO" id="GO:0008270">
    <property type="term" value="F:zinc ion binding"/>
    <property type="evidence" value="ECO:0007669"/>
    <property type="project" value="UniProtKB-KW"/>
</dbReference>
<keyword evidence="1" id="KW-0479">Metal-binding</keyword>
<keyword evidence="6" id="KW-0175">Coiled coil</keyword>
<dbReference type="SUPFAM" id="SSF57667">
    <property type="entry name" value="beta-beta-alpha zinc fingers"/>
    <property type="match status" value="2"/>
</dbReference>
<evidence type="ECO:0000256" key="6">
    <source>
        <dbReference type="SAM" id="Coils"/>
    </source>
</evidence>
<dbReference type="PROSITE" id="PS00028">
    <property type="entry name" value="ZINC_FINGER_C2H2_1"/>
    <property type="match status" value="5"/>
</dbReference>
<evidence type="ECO:0000313" key="8">
    <source>
        <dbReference type="EMBL" id="RWS29405.1"/>
    </source>
</evidence>
<dbReference type="PANTHER" id="PTHR24379">
    <property type="entry name" value="KRAB AND ZINC FINGER DOMAIN-CONTAINING"/>
    <property type="match status" value="1"/>
</dbReference>
<organism evidence="8 9">
    <name type="scientific">Leptotrombidium deliense</name>
    <dbReference type="NCBI Taxonomy" id="299467"/>
    <lineage>
        <taxon>Eukaryota</taxon>
        <taxon>Metazoa</taxon>
        <taxon>Ecdysozoa</taxon>
        <taxon>Arthropoda</taxon>
        <taxon>Chelicerata</taxon>
        <taxon>Arachnida</taxon>
        <taxon>Acari</taxon>
        <taxon>Acariformes</taxon>
        <taxon>Trombidiformes</taxon>
        <taxon>Prostigmata</taxon>
        <taxon>Anystina</taxon>
        <taxon>Parasitengona</taxon>
        <taxon>Trombiculoidea</taxon>
        <taxon>Trombiculidae</taxon>
        <taxon>Leptotrombidium</taxon>
    </lineage>
</organism>
<dbReference type="Proteomes" id="UP000288716">
    <property type="component" value="Unassembled WGS sequence"/>
</dbReference>
<feature type="coiled-coil region" evidence="6">
    <location>
        <begin position="147"/>
        <end position="184"/>
    </location>
</feature>
<keyword evidence="3 5" id="KW-0863">Zinc-finger</keyword>
<gene>
    <name evidence="8" type="ORF">B4U80_04282</name>
</gene>
<dbReference type="Pfam" id="PF00096">
    <property type="entry name" value="zf-C2H2"/>
    <property type="match status" value="1"/>
</dbReference>
<dbReference type="PROSITE" id="PS50157">
    <property type="entry name" value="ZINC_FINGER_C2H2_2"/>
    <property type="match status" value="4"/>
</dbReference>
<keyword evidence="2" id="KW-0677">Repeat</keyword>
<reference evidence="8 9" key="1">
    <citation type="journal article" date="2018" name="Gigascience">
        <title>Genomes of trombidid mites reveal novel predicted allergens and laterally-transferred genes associated with secondary metabolism.</title>
        <authorList>
            <person name="Dong X."/>
            <person name="Chaisiri K."/>
            <person name="Xia D."/>
            <person name="Armstrong S.D."/>
            <person name="Fang Y."/>
            <person name="Donnelly M.J."/>
            <person name="Kadowaki T."/>
            <person name="McGarry J.W."/>
            <person name="Darby A.C."/>
            <person name="Makepeace B.L."/>
        </authorList>
    </citation>
    <scope>NUCLEOTIDE SEQUENCE [LARGE SCALE GENOMIC DNA]</scope>
    <source>
        <strain evidence="8">UoL-UT</strain>
    </source>
</reference>
<dbReference type="OrthoDB" id="6489409at2759"/>
<feature type="domain" description="C2H2-type" evidence="7">
    <location>
        <begin position="381"/>
        <end position="409"/>
    </location>
</feature>
<evidence type="ECO:0000256" key="4">
    <source>
        <dbReference type="ARBA" id="ARBA00022833"/>
    </source>
</evidence>
<dbReference type="InterPro" id="IPR013087">
    <property type="entry name" value="Znf_C2H2_type"/>
</dbReference>
<dbReference type="SMART" id="SM00355">
    <property type="entry name" value="ZnF_C2H2"/>
    <property type="match status" value="5"/>
</dbReference>
<evidence type="ECO:0000256" key="3">
    <source>
        <dbReference type="ARBA" id="ARBA00022771"/>
    </source>
</evidence>
<evidence type="ECO:0000256" key="1">
    <source>
        <dbReference type="ARBA" id="ARBA00022723"/>
    </source>
</evidence>
<dbReference type="STRING" id="299467.A0A443SPI9"/>
<evidence type="ECO:0000256" key="2">
    <source>
        <dbReference type="ARBA" id="ARBA00022737"/>
    </source>
</evidence>
<name>A0A443SPI9_9ACAR</name>
<comment type="caution">
    <text evidence="8">The sequence shown here is derived from an EMBL/GenBank/DDBJ whole genome shotgun (WGS) entry which is preliminary data.</text>
</comment>
<keyword evidence="4" id="KW-0862">Zinc</keyword>
<protein>
    <recommendedName>
        <fullName evidence="7">C2H2-type domain-containing protein</fullName>
    </recommendedName>
</protein>
<dbReference type="AlphaFoldDB" id="A0A443SPI9"/>
<sequence length="499" mass="58693">MNVLCDADIEFEVQLSIECFGDVFKFVRKYGTQMELEKCLNFLEENVNQFIADEILFIHLPFVALAKLLTVNALNVSEANKFALLRKWQQKHIYFEFNDLLRLIKWCEISAADYAVHIRPLSVITDDQYFQLFYESKAEQLSFNELIDELVQKYDSAEIEVNQNESERSQIDENENECNTEQNLDEIVEEELDFKTDTYDIPVLPRRMLNNTSECKVNVKHELFTQEDEKYVSEEYSFNECHYCGKRFNKRRIFMAHMKLHESNNDGDNNNDSNAIECKPCETSKSNLVIYSFGNQNLNTKVPVLLPECSASTSSSLNSDFKDTMHMKANNTAAYTFLMNRKQRRKKTELFLKRHRKPSVWYSDATNSQIKVIYRNGERKYACKICEKVFGVPERVRRHVSTVHLNERHFKCEYCGKSFTQKPSLHDHIESTHINVRSYKCHICDGLYTTRKYLMMHITRVHEGRDSGICGYCGVHYKSKQCLKQHIEKRHSLEITFQP</sequence>
<evidence type="ECO:0000256" key="5">
    <source>
        <dbReference type="PROSITE-ProRule" id="PRU00042"/>
    </source>
</evidence>
<dbReference type="Gene3D" id="3.30.160.60">
    <property type="entry name" value="Classic Zinc Finger"/>
    <property type="match status" value="2"/>
</dbReference>
<feature type="domain" description="C2H2-type" evidence="7">
    <location>
        <begin position="239"/>
        <end position="266"/>
    </location>
</feature>
<accession>A0A443SPI9</accession>
<keyword evidence="9" id="KW-1185">Reference proteome</keyword>